<comment type="subunit">
    <text evidence="2">Homotetramer.</text>
</comment>
<name>A0A8J7MH35_9BACT</name>
<feature type="region of interest" description="Disordered" evidence="4">
    <location>
        <begin position="87"/>
        <end position="164"/>
    </location>
</feature>
<dbReference type="SUPFAM" id="SSF50249">
    <property type="entry name" value="Nucleic acid-binding proteins"/>
    <property type="match status" value="1"/>
</dbReference>
<dbReference type="PROSITE" id="PS50935">
    <property type="entry name" value="SSB"/>
    <property type="match status" value="1"/>
</dbReference>
<dbReference type="GO" id="GO:0003697">
    <property type="term" value="F:single-stranded DNA binding"/>
    <property type="evidence" value="ECO:0007669"/>
    <property type="project" value="UniProtKB-UniRule"/>
</dbReference>
<sequence>MASVNKVILMGNLTRDPEVRYTPKGTAVTDMGMAMNRTRMSEGGERIDETTFVDVTLWGRQAELAGQYLKKGNGVYIEGRLQLDSWDDKTTGQKRSKLKVVGEQMQFLPKAGGSGDGGGQRQSYQEPAQSAPAQQSAPPRGASPAPPADSYSNNQFDDGDDIPF</sequence>
<dbReference type="PANTHER" id="PTHR10302:SF27">
    <property type="entry name" value="SINGLE-STRANDED DNA-BINDING PROTEIN"/>
    <property type="match status" value="1"/>
</dbReference>
<dbReference type="EMBL" id="JAENIM010000047">
    <property type="protein sequence ID" value="MBK1792751.1"/>
    <property type="molecule type" value="Genomic_DNA"/>
</dbReference>
<feature type="compositionally biased region" description="Low complexity" evidence="4">
    <location>
        <begin position="122"/>
        <end position="143"/>
    </location>
</feature>
<dbReference type="InterPro" id="IPR011344">
    <property type="entry name" value="ssDNA-bd"/>
</dbReference>
<protein>
    <recommendedName>
        <fullName evidence="2 3">Single-stranded DNA-binding protein</fullName>
        <shortName evidence="2">SSB</shortName>
    </recommendedName>
</protein>
<dbReference type="PIRSF" id="PIRSF002070">
    <property type="entry name" value="SSB"/>
    <property type="match status" value="1"/>
</dbReference>
<dbReference type="Proteomes" id="UP000624703">
    <property type="component" value="Unassembled WGS sequence"/>
</dbReference>
<comment type="caution">
    <text evidence="5">The sequence shown here is derived from an EMBL/GenBank/DDBJ whole genome shotgun (WGS) entry which is preliminary data.</text>
</comment>
<evidence type="ECO:0000256" key="4">
    <source>
        <dbReference type="SAM" id="MobiDB-lite"/>
    </source>
</evidence>
<organism evidence="5 6">
    <name type="scientific">Persicirhabdus sediminis</name>
    <dbReference type="NCBI Taxonomy" id="454144"/>
    <lineage>
        <taxon>Bacteria</taxon>
        <taxon>Pseudomonadati</taxon>
        <taxon>Verrucomicrobiota</taxon>
        <taxon>Verrucomicrobiia</taxon>
        <taxon>Verrucomicrobiales</taxon>
        <taxon>Verrucomicrobiaceae</taxon>
        <taxon>Persicirhabdus</taxon>
    </lineage>
</organism>
<dbReference type="InterPro" id="IPR012340">
    <property type="entry name" value="NA-bd_OB-fold"/>
</dbReference>
<evidence type="ECO:0000256" key="1">
    <source>
        <dbReference type="ARBA" id="ARBA00023125"/>
    </source>
</evidence>
<dbReference type="AlphaFoldDB" id="A0A8J7MH35"/>
<evidence type="ECO:0000256" key="2">
    <source>
        <dbReference type="HAMAP-Rule" id="MF_00984"/>
    </source>
</evidence>
<dbReference type="CDD" id="cd04496">
    <property type="entry name" value="SSB_OBF"/>
    <property type="match status" value="1"/>
</dbReference>
<proteinExistence type="inferred from homology"/>
<keyword evidence="6" id="KW-1185">Reference proteome</keyword>
<dbReference type="Pfam" id="PF00436">
    <property type="entry name" value="SSB"/>
    <property type="match status" value="1"/>
</dbReference>
<keyword evidence="1 2" id="KW-0238">DNA-binding</keyword>
<comment type="caution">
    <text evidence="2">Lacks conserved residue(s) required for the propagation of feature annotation.</text>
</comment>
<accession>A0A8J7MH35</accession>
<dbReference type="Gene3D" id="2.40.50.140">
    <property type="entry name" value="Nucleic acid-binding proteins"/>
    <property type="match status" value="1"/>
</dbReference>
<evidence type="ECO:0000313" key="6">
    <source>
        <dbReference type="Proteomes" id="UP000624703"/>
    </source>
</evidence>
<evidence type="ECO:0000256" key="3">
    <source>
        <dbReference type="PIRNR" id="PIRNR002070"/>
    </source>
</evidence>
<gene>
    <name evidence="5" type="primary">ssb</name>
    <name evidence="5" type="ORF">JIN82_16425</name>
</gene>
<reference evidence="5" key="1">
    <citation type="submission" date="2021-01" db="EMBL/GenBank/DDBJ databases">
        <title>Modified the classification status of verrucomicrobia.</title>
        <authorList>
            <person name="Feng X."/>
        </authorList>
    </citation>
    <scope>NUCLEOTIDE SEQUENCE</scope>
    <source>
        <strain evidence="5">_KCTC 22039</strain>
    </source>
</reference>
<evidence type="ECO:0000313" key="5">
    <source>
        <dbReference type="EMBL" id="MBK1792751.1"/>
    </source>
</evidence>
<dbReference type="NCBIfam" id="TIGR00621">
    <property type="entry name" value="ssb"/>
    <property type="match status" value="1"/>
</dbReference>
<dbReference type="RefSeq" id="WP_200312760.1">
    <property type="nucleotide sequence ID" value="NZ_JAENIM010000047.1"/>
</dbReference>
<dbReference type="GO" id="GO:0009295">
    <property type="term" value="C:nucleoid"/>
    <property type="evidence" value="ECO:0007669"/>
    <property type="project" value="TreeGrafter"/>
</dbReference>
<dbReference type="GO" id="GO:0006260">
    <property type="term" value="P:DNA replication"/>
    <property type="evidence" value="ECO:0007669"/>
    <property type="project" value="InterPro"/>
</dbReference>
<dbReference type="InterPro" id="IPR000424">
    <property type="entry name" value="Primosome_PriB/ssb"/>
</dbReference>
<dbReference type="HAMAP" id="MF_00984">
    <property type="entry name" value="SSB"/>
    <property type="match status" value="1"/>
</dbReference>
<dbReference type="PANTHER" id="PTHR10302">
    <property type="entry name" value="SINGLE-STRANDED DNA-BINDING PROTEIN"/>
    <property type="match status" value="1"/>
</dbReference>